<proteinExistence type="inferred from homology"/>
<evidence type="ECO:0000259" key="3">
    <source>
        <dbReference type="Pfam" id="PF13193"/>
    </source>
</evidence>
<dbReference type="InterPro" id="IPR042099">
    <property type="entry name" value="ANL_N_sf"/>
</dbReference>
<dbReference type="PANTHER" id="PTHR43201">
    <property type="entry name" value="ACYL-COA SYNTHETASE"/>
    <property type="match status" value="1"/>
</dbReference>
<dbReference type="Pfam" id="PF00501">
    <property type="entry name" value="AMP-binding"/>
    <property type="match status" value="1"/>
</dbReference>
<reference evidence="5" key="1">
    <citation type="journal article" date="2019" name="Int. J. Syst. Evol. Microbiol.">
        <title>The Global Catalogue of Microorganisms (GCM) 10K type strain sequencing project: providing services to taxonomists for standard genome sequencing and annotation.</title>
        <authorList>
            <consortium name="The Broad Institute Genomics Platform"/>
            <consortium name="The Broad Institute Genome Sequencing Center for Infectious Disease"/>
            <person name="Wu L."/>
            <person name="Ma J."/>
        </authorList>
    </citation>
    <scope>NUCLEOTIDE SEQUENCE [LARGE SCALE GENOMIC DNA]</scope>
    <source>
        <strain evidence="5">CGMCC 4.7641</strain>
    </source>
</reference>
<dbReference type="InterPro" id="IPR000873">
    <property type="entry name" value="AMP-dep_synth/lig_dom"/>
</dbReference>
<dbReference type="InterPro" id="IPR020845">
    <property type="entry name" value="AMP-binding_CS"/>
</dbReference>
<organism evidence="4 5">
    <name type="scientific">Amycolatopsis silviterrae</name>
    <dbReference type="NCBI Taxonomy" id="1656914"/>
    <lineage>
        <taxon>Bacteria</taxon>
        <taxon>Bacillati</taxon>
        <taxon>Actinomycetota</taxon>
        <taxon>Actinomycetes</taxon>
        <taxon>Pseudonocardiales</taxon>
        <taxon>Pseudonocardiaceae</taxon>
        <taxon>Amycolatopsis</taxon>
    </lineage>
</organism>
<comment type="similarity">
    <text evidence="1">Belongs to the ATP-dependent AMP-binding enzyme family.</text>
</comment>
<dbReference type="InterPro" id="IPR025110">
    <property type="entry name" value="AMP-bd_C"/>
</dbReference>
<dbReference type="Pfam" id="PF13193">
    <property type="entry name" value="AMP-binding_C"/>
    <property type="match status" value="1"/>
</dbReference>
<sequence length="472" mass="49706">MPDPLFPAVSAGSGKEALRFGDQKLTYAELGAVAGALAAELPTGRVAVWATPTLHTSVAVVAALLAGVPVVPLNPKIGERELGHILADSEPALVLAEPGIELPAALDLPRRDIPLTGEGTPPASEPDAEAPAFVVYTSGTTGPPKGVVLPRRAISSTLDALEDAWQWTADDVLVHGLPLFHVHGLILGILGPLRRGGTVRHLGRFSLEGVTEELANGATMLFGVPTMYHRIAEAVATDEALATALKTARLLVSGSAALPVHDHQRITAATGQQVVERYGMTETLMNTSVRADGERKPGSVGVPLGGVELRLVDEAGAEVSDPEAVGEIQVRGPNLFTEYLNRPDATAAALDGGWFRTGDMATRDPDGYVRIVGRKATDLIKSGGYKIGAGEIENALLEHPNVAEVAVTGEPDDDLGERIVAWVVPDGARPTVEELADHVSKLLAPHKRPRVVRYLDALPRNDMGKVMKRALG</sequence>
<name>A0ABW5H0U6_9PSEU</name>
<dbReference type="NCBIfam" id="NF005858">
    <property type="entry name" value="PRK07787.1"/>
    <property type="match status" value="1"/>
</dbReference>
<dbReference type="CDD" id="cd05941">
    <property type="entry name" value="MCS"/>
    <property type="match status" value="1"/>
</dbReference>
<evidence type="ECO:0000256" key="1">
    <source>
        <dbReference type="ARBA" id="ARBA00006432"/>
    </source>
</evidence>
<dbReference type="EMBL" id="JBHUKS010000004">
    <property type="protein sequence ID" value="MFD2466769.1"/>
    <property type="molecule type" value="Genomic_DNA"/>
</dbReference>
<dbReference type="Gene3D" id="3.30.300.30">
    <property type="match status" value="1"/>
</dbReference>
<accession>A0ABW5H0U6</accession>
<keyword evidence="5" id="KW-1185">Reference proteome</keyword>
<evidence type="ECO:0000313" key="5">
    <source>
        <dbReference type="Proteomes" id="UP001597483"/>
    </source>
</evidence>
<feature type="domain" description="AMP-binding enzyme C-terminal" evidence="3">
    <location>
        <begin position="391"/>
        <end position="465"/>
    </location>
</feature>
<comment type="caution">
    <text evidence="4">The sequence shown here is derived from an EMBL/GenBank/DDBJ whole genome shotgun (WGS) entry which is preliminary data.</text>
</comment>
<protein>
    <submittedName>
        <fullName evidence="4">Acyl-CoA synthetase</fullName>
    </submittedName>
</protein>
<dbReference type="PROSITE" id="PS00455">
    <property type="entry name" value="AMP_BINDING"/>
    <property type="match status" value="1"/>
</dbReference>
<dbReference type="Gene3D" id="3.40.50.12780">
    <property type="entry name" value="N-terminal domain of ligase-like"/>
    <property type="match status" value="1"/>
</dbReference>
<evidence type="ECO:0000313" key="4">
    <source>
        <dbReference type="EMBL" id="MFD2466769.1"/>
    </source>
</evidence>
<feature type="domain" description="AMP-dependent synthetase/ligase" evidence="2">
    <location>
        <begin position="13"/>
        <end position="340"/>
    </location>
</feature>
<dbReference type="RefSeq" id="WP_378301980.1">
    <property type="nucleotide sequence ID" value="NZ_JBHUKS010000004.1"/>
</dbReference>
<dbReference type="Proteomes" id="UP001597483">
    <property type="component" value="Unassembled WGS sequence"/>
</dbReference>
<dbReference type="PANTHER" id="PTHR43201:SF8">
    <property type="entry name" value="ACYL-COA SYNTHETASE FAMILY MEMBER 3"/>
    <property type="match status" value="1"/>
</dbReference>
<dbReference type="SUPFAM" id="SSF56801">
    <property type="entry name" value="Acetyl-CoA synthetase-like"/>
    <property type="match status" value="1"/>
</dbReference>
<evidence type="ECO:0000259" key="2">
    <source>
        <dbReference type="Pfam" id="PF00501"/>
    </source>
</evidence>
<gene>
    <name evidence="4" type="ORF">ACFSVL_05150</name>
</gene>
<dbReference type="InterPro" id="IPR045851">
    <property type="entry name" value="AMP-bd_C_sf"/>
</dbReference>